<dbReference type="EMBL" id="AZBU02000001">
    <property type="protein sequence ID" value="TMS32492.1"/>
    <property type="molecule type" value="Genomic_DNA"/>
</dbReference>
<proteinExistence type="predicted"/>
<accession>A0A4U8UHT4</accession>
<dbReference type="InterPro" id="IPR011333">
    <property type="entry name" value="SKP1/BTB/POZ_sf"/>
</dbReference>
<sequence>MMESAELEKALSYVPSYLEITGPNSEYVVFISNNQKSFAIRREAAELSLTWWQLINSASRDPFNNFYLDDMNTEMLKLAITYLLHESHYMDEDFEFFEAPKGQEKRKPNPGVDRIFTSLLPVFTSFVHTRRATTTITGSHPNWNCSVRYLML</sequence>
<name>A0A4U8UHT4_STECR</name>
<evidence type="ECO:0000313" key="1">
    <source>
        <dbReference type="EMBL" id="TMS32492.1"/>
    </source>
</evidence>
<reference evidence="1 2" key="2">
    <citation type="journal article" date="2019" name="G3 (Bethesda)">
        <title>Hybrid Assembly of the Genome of the Entomopathogenic Nematode Steinernema carpocapsae Identifies the X-Chromosome.</title>
        <authorList>
            <person name="Serra L."/>
            <person name="Macchietto M."/>
            <person name="Macias-Munoz A."/>
            <person name="McGill C.J."/>
            <person name="Rodriguez I.M."/>
            <person name="Rodriguez B."/>
            <person name="Murad R."/>
            <person name="Mortazavi A."/>
        </authorList>
    </citation>
    <scope>NUCLEOTIDE SEQUENCE [LARGE SCALE GENOMIC DNA]</scope>
    <source>
        <strain evidence="1 2">ALL</strain>
    </source>
</reference>
<keyword evidence="2" id="KW-1185">Reference proteome</keyword>
<organism evidence="1 2">
    <name type="scientific">Steinernema carpocapsae</name>
    <name type="common">Entomopathogenic nematode</name>
    <dbReference type="NCBI Taxonomy" id="34508"/>
    <lineage>
        <taxon>Eukaryota</taxon>
        <taxon>Metazoa</taxon>
        <taxon>Ecdysozoa</taxon>
        <taxon>Nematoda</taxon>
        <taxon>Chromadorea</taxon>
        <taxon>Rhabditida</taxon>
        <taxon>Tylenchina</taxon>
        <taxon>Panagrolaimomorpha</taxon>
        <taxon>Strongyloidoidea</taxon>
        <taxon>Steinernematidae</taxon>
        <taxon>Steinernema</taxon>
    </lineage>
</organism>
<dbReference type="Gene3D" id="3.30.710.10">
    <property type="entry name" value="Potassium Channel Kv1.1, Chain A"/>
    <property type="match status" value="1"/>
</dbReference>
<evidence type="ECO:0000313" key="2">
    <source>
        <dbReference type="Proteomes" id="UP000298663"/>
    </source>
</evidence>
<gene>
    <name evidence="1" type="ORF">L596_000322</name>
</gene>
<dbReference type="SUPFAM" id="SSF54695">
    <property type="entry name" value="POZ domain"/>
    <property type="match status" value="1"/>
</dbReference>
<reference evidence="1 2" key="1">
    <citation type="journal article" date="2015" name="Genome Biol.">
        <title>Comparative genomics of Steinernema reveals deeply conserved gene regulatory networks.</title>
        <authorList>
            <person name="Dillman A.R."/>
            <person name="Macchietto M."/>
            <person name="Porter C.F."/>
            <person name="Rogers A."/>
            <person name="Williams B."/>
            <person name="Antoshechkin I."/>
            <person name="Lee M.M."/>
            <person name="Goodwin Z."/>
            <person name="Lu X."/>
            <person name="Lewis E.E."/>
            <person name="Goodrich-Blair H."/>
            <person name="Stock S.P."/>
            <person name="Adams B.J."/>
            <person name="Sternberg P.W."/>
            <person name="Mortazavi A."/>
        </authorList>
    </citation>
    <scope>NUCLEOTIDE SEQUENCE [LARGE SCALE GENOMIC DNA]</scope>
    <source>
        <strain evidence="1 2">ALL</strain>
    </source>
</reference>
<protein>
    <submittedName>
        <fullName evidence="1">Uncharacterized protein</fullName>
    </submittedName>
</protein>
<comment type="caution">
    <text evidence="1">The sequence shown here is derived from an EMBL/GenBank/DDBJ whole genome shotgun (WGS) entry which is preliminary data.</text>
</comment>
<dbReference type="AlphaFoldDB" id="A0A4U8UHT4"/>
<dbReference type="Proteomes" id="UP000298663">
    <property type="component" value="Unassembled WGS sequence"/>
</dbReference>